<keyword evidence="12" id="KW-0175">Coiled coil</keyword>
<evidence type="ECO:0000313" key="17">
    <source>
        <dbReference type="Proteomes" id="UP001234989"/>
    </source>
</evidence>
<dbReference type="Proteomes" id="UP001234989">
    <property type="component" value="Chromosome 11"/>
</dbReference>
<dbReference type="FunFam" id="3.40.50.300:FF:001091">
    <property type="entry name" value="Probable disease resistance protein At1g61300"/>
    <property type="match status" value="1"/>
</dbReference>
<evidence type="ECO:0000313" key="16">
    <source>
        <dbReference type="EMBL" id="WMV53803.1"/>
    </source>
</evidence>
<keyword evidence="17" id="KW-1185">Reference proteome</keyword>
<evidence type="ECO:0000259" key="15">
    <source>
        <dbReference type="Pfam" id="PF23559"/>
    </source>
</evidence>
<dbReference type="InterPro" id="IPR038005">
    <property type="entry name" value="RX-like_CC"/>
</dbReference>
<dbReference type="InterPro" id="IPR032675">
    <property type="entry name" value="LRR_dom_sf"/>
</dbReference>
<reference evidence="16" key="1">
    <citation type="submission" date="2023-08" db="EMBL/GenBank/DDBJ databases">
        <title>A de novo genome assembly of Solanum verrucosum Schlechtendal, a Mexican diploid species geographically isolated from the other diploid A-genome species in potato relatives.</title>
        <authorList>
            <person name="Hosaka K."/>
        </authorList>
    </citation>
    <scope>NUCLEOTIDE SEQUENCE</scope>
    <source>
        <tissue evidence="16">Young leaves</tissue>
    </source>
</reference>
<evidence type="ECO:0000256" key="5">
    <source>
        <dbReference type="ARBA" id="ARBA00022490"/>
    </source>
</evidence>
<dbReference type="AlphaFoldDB" id="A0AAF0UYV3"/>
<keyword evidence="5" id="KW-0963">Cytoplasm</keyword>
<dbReference type="GO" id="GO:0016020">
    <property type="term" value="C:membrane"/>
    <property type="evidence" value="ECO:0007669"/>
    <property type="project" value="UniProtKB-SubCell"/>
</dbReference>
<dbReference type="InterPro" id="IPR032710">
    <property type="entry name" value="NTF2-like_dom_sf"/>
</dbReference>
<evidence type="ECO:0000256" key="3">
    <source>
        <dbReference type="ARBA" id="ARBA00004496"/>
    </source>
</evidence>
<keyword evidence="9" id="KW-0547">Nucleotide-binding</keyword>
<dbReference type="Gene3D" id="1.10.8.430">
    <property type="entry name" value="Helical domain of apoptotic protease-activating factors"/>
    <property type="match status" value="1"/>
</dbReference>
<evidence type="ECO:0008006" key="18">
    <source>
        <dbReference type="Google" id="ProtNLM"/>
    </source>
</evidence>
<evidence type="ECO:0000259" key="14">
    <source>
        <dbReference type="Pfam" id="PF00931"/>
    </source>
</evidence>
<evidence type="ECO:0000256" key="11">
    <source>
        <dbReference type="ARBA" id="ARBA00022840"/>
    </source>
</evidence>
<evidence type="ECO:0000256" key="6">
    <source>
        <dbReference type="ARBA" id="ARBA00022614"/>
    </source>
</evidence>
<comment type="subcellular location">
    <subcellularLocation>
        <location evidence="3">Cytoplasm</location>
    </subcellularLocation>
    <subcellularLocation>
        <location evidence="2">Membrane</location>
        <topology evidence="2">Peripheral membrane protein</topology>
    </subcellularLocation>
</comment>
<dbReference type="InterPro" id="IPR044974">
    <property type="entry name" value="Disease_R_plants"/>
</dbReference>
<organism evidence="16 17">
    <name type="scientific">Solanum verrucosum</name>
    <dbReference type="NCBI Taxonomy" id="315347"/>
    <lineage>
        <taxon>Eukaryota</taxon>
        <taxon>Viridiplantae</taxon>
        <taxon>Streptophyta</taxon>
        <taxon>Embryophyta</taxon>
        <taxon>Tracheophyta</taxon>
        <taxon>Spermatophyta</taxon>
        <taxon>Magnoliopsida</taxon>
        <taxon>eudicotyledons</taxon>
        <taxon>Gunneridae</taxon>
        <taxon>Pentapetalae</taxon>
        <taxon>asterids</taxon>
        <taxon>lamiids</taxon>
        <taxon>Solanales</taxon>
        <taxon>Solanaceae</taxon>
        <taxon>Solanoideae</taxon>
        <taxon>Solaneae</taxon>
        <taxon>Solanum</taxon>
    </lineage>
</organism>
<protein>
    <recommendedName>
        <fullName evidence="18">NB-ARC domain-containing protein</fullName>
    </recommendedName>
</protein>
<dbReference type="SUPFAM" id="SSF52058">
    <property type="entry name" value="L domain-like"/>
    <property type="match status" value="1"/>
</dbReference>
<dbReference type="Gene3D" id="3.40.50.300">
    <property type="entry name" value="P-loop containing nucleotide triphosphate hydrolases"/>
    <property type="match status" value="1"/>
</dbReference>
<comment type="similarity">
    <text evidence="4">Belongs to the disease resistance NB-LRR family.</text>
</comment>
<proteinExistence type="inferred from homology"/>
<dbReference type="GO" id="GO:0005737">
    <property type="term" value="C:cytoplasm"/>
    <property type="evidence" value="ECO:0007669"/>
    <property type="project" value="UniProtKB-SubCell"/>
</dbReference>
<evidence type="ECO:0000256" key="12">
    <source>
        <dbReference type="ARBA" id="ARBA00023054"/>
    </source>
</evidence>
<keyword evidence="11" id="KW-0067">ATP-binding</keyword>
<keyword evidence="6" id="KW-0433">Leucine-rich repeat</keyword>
<dbReference type="InterPro" id="IPR027417">
    <property type="entry name" value="P-loop_NTPase"/>
</dbReference>
<comment type="function">
    <text evidence="1">Confers resistance to late blight (Phytophthora infestans) races carrying the avirulence gene Avr1. Resistance proteins guard the plant against pathogens that contain an appropriate avirulence protein via an indirect interaction with this avirulence protein. That triggers a defense system including the hypersensitive response, which restricts the pathogen growth.</text>
</comment>
<dbReference type="Pfam" id="PF00931">
    <property type="entry name" value="NB-ARC"/>
    <property type="match status" value="1"/>
</dbReference>
<gene>
    <name evidence="16" type="ORF">MTR67_047188</name>
</gene>
<dbReference type="Pfam" id="PF23559">
    <property type="entry name" value="WHD_DRP"/>
    <property type="match status" value="1"/>
</dbReference>
<dbReference type="InterPro" id="IPR036388">
    <property type="entry name" value="WH-like_DNA-bd_sf"/>
</dbReference>
<evidence type="ECO:0000256" key="2">
    <source>
        <dbReference type="ARBA" id="ARBA00004170"/>
    </source>
</evidence>
<name>A0AAF0UYV3_SOLVR</name>
<dbReference type="PANTHER" id="PTHR23155">
    <property type="entry name" value="DISEASE RESISTANCE PROTEIN RP"/>
    <property type="match status" value="1"/>
</dbReference>
<dbReference type="FunFam" id="1.10.10.10:FF:000322">
    <property type="entry name" value="Probable disease resistance protein At1g63360"/>
    <property type="match status" value="1"/>
</dbReference>
<dbReference type="EMBL" id="CP133622">
    <property type="protein sequence ID" value="WMV53803.1"/>
    <property type="molecule type" value="Genomic_DNA"/>
</dbReference>
<dbReference type="SUPFAM" id="SSF54427">
    <property type="entry name" value="NTF2-like"/>
    <property type="match status" value="1"/>
</dbReference>
<dbReference type="InterPro" id="IPR042197">
    <property type="entry name" value="Apaf_helical"/>
</dbReference>
<dbReference type="PANTHER" id="PTHR23155:SF1152">
    <property type="entry name" value="AAA+ ATPASE DOMAIN-CONTAINING PROTEIN"/>
    <property type="match status" value="1"/>
</dbReference>
<evidence type="ECO:0000256" key="4">
    <source>
        <dbReference type="ARBA" id="ARBA00008894"/>
    </source>
</evidence>
<dbReference type="Gene3D" id="1.20.5.4130">
    <property type="match status" value="1"/>
</dbReference>
<keyword evidence="13" id="KW-0472">Membrane</keyword>
<dbReference type="InterPro" id="IPR058922">
    <property type="entry name" value="WHD_DRP"/>
</dbReference>
<evidence type="ECO:0000256" key="10">
    <source>
        <dbReference type="ARBA" id="ARBA00022821"/>
    </source>
</evidence>
<evidence type="ECO:0000256" key="13">
    <source>
        <dbReference type="ARBA" id="ARBA00023136"/>
    </source>
</evidence>
<dbReference type="GO" id="GO:0051607">
    <property type="term" value="P:defense response to virus"/>
    <property type="evidence" value="ECO:0007669"/>
    <property type="project" value="UniProtKB-ARBA"/>
</dbReference>
<dbReference type="GO" id="GO:0005524">
    <property type="term" value="F:ATP binding"/>
    <property type="evidence" value="ECO:0007669"/>
    <property type="project" value="UniProtKB-KW"/>
</dbReference>
<accession>A0AAF0UYV3</accession>
<evidence type="ECO:0000256" key="1">
    <source>
        <dbReference type="ARBA" id="ARBA00002074"/>
    </source>
</evidence>
<evidence type="ECO:0000256" key="8">
    <source>
        <dbReference type="ARBA" id="ARBA00022737"/>
    </source>
</evidence>
<keyword evidence="7" id="KW-0381">Hypersensitive response</keyword>
<dbReference type="PRINTS" id="PR00364">
    <property type="entry name" value="DISEASERSIST"/>
</dbReference>
<feature type="domain" description="Disease resistance protein winged helix" evidence="15">
    <location>
        <begin position="407"/>
        <end position="476"/>
    </location>
</feature>
<dbReference type="SUPFAM" id="SSF52540">
    <property type="entry name" value="P-loop containing nucleoside triphosphate hydrolases"/>
    <property type="match status" value="1"/>
</dbReference>
<evidence type="ECO:0000256" key="9">
    <source>
        <dbReference type="ARBA" id="ARBA00022741"/>
    </source>
</evidence>
<dbReference type="GO" id="GO:0009626">
    <property type="term" value="P:plant-type hypersensitive response"/>
    <property type="evidence" value="ECO:0007669"/>
    <property type="project" value="UniProtKB-KW"/>
</dbReference>
<dbReference type="InterPro" id="IPR002182">
    <property type="entry name" value="NB-ARC"/>
</dbReference>
<sequence length="1032" mass="118635">MAYAALSSLMYTLEQLFKPNQSFFCRCSTQQHLQSLYQNLSALQLFLDNTTTNDIETLKVVEKRIRNVVYKAEDKVDSSLRSIILADCTESREGACKFFDKELVKVEKDVDSLRKEVMVVKFNKHGSKSAELATTPFSPDQKSTIVENTVVGIKDDFNTILDRLTAQTEELTVIPIFGMGGIGKTTLAKKVYDDSSIRSRFDKHAWVTISQEYNQRQMLLEVASSITGSNQKMSDNQLMEIVYRGLKGRRFLIVIDDIWSTEAWDQIQRIFPNDDNKSRILLTTRLKYVANYVSSLDYPPHSKSFLSLEDSWNLFTEKLFKKDHCPPFLEEIGKHIVQQCRGLPLSVVVVAGLLGKMDPTHDNWKKVEENLNSFFGTVSERCQSILSLSYNYLPQYLKACFLYVGGFPEDREINVSKLIRLWIAEQFVKARNNKRLEVVAEEYLQELIDRSLILTGTQRVNERMKTCKIHDLLRQLCLSETHTENVVHIMNGNVPMFLLEAIDDQRRVIVLSKLEEKQVYPPMHSNGITSTARTFISMQYFYYSDFPKGICSIVSEFKLLKVLDVLNVWLDFSSVIPELVHLRYVAANIEEALSLDKLRNLQTIILHRNISVNRPTALEQPLDIWRMSELRHVDIDSPLYISNPLEAENPLFLNNLQNLYLYNSPFIVEIIRRTPNLKELDIMIDNSDHPDWPGIFDSLILLEDLEILHIRLESIDLNIFSGDILSCKIKKLSPNIKKLILSRTYIPWEVVNLLANLPNLEVIEGEYAFSGTDWKVDEDVVFHKLRYLLIGEADLERWEVAAGSDNFPMLERLILYGLKKLEEIPESIGDIMTLKLIQIKRCCSSVVNSAKRIQQEQESLGNYELQLRIIPKEEEREGYLKQAANPSNTESHYILPHLLNLYASRAKAQDFEIYAPNATFEDPLMRAEGSSVSRIVEYNVTEKEISPGNKEILIGNKHYYKFLGKDIHMISMIKLYTEGGKVVRHEDCWDKKSLGNKETVKVALVGRVIEVSRRASMLLTHALMGFGKDPSM</sequence>
<keyword evidence="10" id="KW-0611">Plant defense</keyword>
<dbReference type="CDD" id="cd14798">
    <property type="entry name" value="RX-CC_like"/>
    <property type="match status" value="1"/>
</dbReference>
<dbReference type="Gene3D" id="3.80.10.10">
    <property type="entry name" value="Ribonuclease Inhibitor"/>
    <property type="match status" value="1"/>
</dbReference>
<keyword evidence="8" id="KW-0677">Repeat</keyword>
<feature type="domain" description="NB-ARC" evidence="14">
    <location>
        <begin position="154"/>
        <end position="324"/>
    </location>
</feature>
<dbReference type="Gene3D" id="1.10.10.10">
    <property type="entry name" value="Winged helix-like DNA-binding domain superfamily/Winged helix DNA-binding domain"/>
    <property type="match status" value="1"/>
</dbReference>
<dbReference type="GO" id="GO:0043531">
    <property type="term" value="F:ADP binding"/>
    <property type="evidence" value="ECO:0007669"/>
    <property type="project" value="InterPro"/>
</dbReference>
<evidence type="ECO:0000256" key="7">
    <source>
        <dbReference type="ARBA" id="ARBA00022667"/>
    </source>
</evidence>